<dbReference type="InterPro" id="IPR000780">
    <property type="entry name" value="CheR_MeTrfase"/>
</dbReference>
<keyword evidence="2" id="KW-0808">Transferase</keyword>
<dbReference type="AlphaFoldDB" id="A0A212JM02"/>
<dbReference type="InterPro" id="IPR029063">
    <property type="entry name" value="SAM-dependent_MTases_sf"/>
</dbReference>
<name>A0A212JM02_9PROT</name>
<gene>
    <name evidence="2" type="ORF">KL86APRO_11300</name>
</gene>
<dbReference type="SUPFAM" id="SSF47757">
    <property type="entry name" value="Chemotaxis receptor methyltransferase CheR, N-terminal domain"/>
    <property type="match status" value="1"/>
</dbReference>
<dbReference type="EMBL" id="FLUO01000001">
    <property type="protein sequence ID" value="SBW00469.1"/>
    <property type="molecule type" value="Genomic_DNA"/>
</dbReference>
<dbReference type="Pfam" id="PF01739">
    <property type="entry name" value="CheR"/>
    <property type="match status" value="1"/>
</dbReference>
<dbReference type="PROSITE" id="PS50123">
    <property type="entry name" value="CHER"/>
    <property type="match status" value="1"/>
</dbReference>
<dbReference type="SUPFAM" id="SSF53335">
    <property type="entry name" value="S-adenosyl-L-methionine-dependent methyltransferases"/>
    <property type="match status" value="1"/>
</dbReference>
<protein>
    <submittedName>
        <fullName evidence="2">Methylase of chemotaxis methyl-accepting protein</fullName>
    </submittedName>
</protein>
<dbReference type="PANTHER" id="PTHR24422:SF8">
    <property type="entry name" value="CHEMOTAXIS PROTEIN"/>
    <property type="match status" value="1"/>
</dbReference>
<sequence length="288" mass="33028">MTSDPLVVENQRLEIRLLLEAIYQRSGYDFRGYASAHIKRRLDHVRARNRLDSFCEMIHKLIYEPPFFEEVLQALSINVTEMFRDPQFYRSVRENVVPHLKTFPFIKVWHAGCAAGQEVYSMAILLEEEGMLSRAQIYGTDISPPVLEVARRGIYPLEAVRQYTSNYQKAGGTASFADYYTAGYESVAIAADLKKNVLFSPHNLVTDGIFGEMHMIFCRNVLIYFGEELQEKVIKLFLDSLRNGGFLCLGTKESLRFSAHADAFEVVDAREKIYRKRHLRTTPAPGEP</sequence>
<dbReference type="InterPro" id="IPR050903">
    <property type="entry name" value="Bact_Chemotaxis_MeTrfase"/>
</dbReference>
<dbReference type="InterPro" id="IPR022641">
    <property type="entry name" value="CheR_N"/>
</dbReference>
<dbReference type="Gene3D" id="3.40.50.150">
    <property type="entry name" value="Vaccinia Virus protein VP39"/>
    <property type="match status" value="1"/>
</dbReference>
<dbReference type="SMART" id="SM00138">
    <property type="entry name" value="MeTrc"/>
    <property type="match status" value="1"/>
</dbReference>
<dbReference type="InterPro" id="IPR022642">
    <property type="entry name" value="CheR_C"/>
</dbReference>
<dbReference type="GO" id="GO:0032259">
    <property type="term" value="P:methylation"/>
    <property type="evidence" value="ECO:0007669"/>
    <property type="project" value="UniProtKB-KW"/>
</dbReference>
<keyword evidence="2" id="KW-0489">Methyltransferase</keyword>
<evidence type="ECO:0000259" key="1">
    <source>
        <dbReference type="PROSITE" id="PS50123"/>
    </source>
</evidence>
<dbReference type="PRINTS" id="PR00996">
    <property type="entry name" value="CHERMTFRASE"/>
</dbReference>
<dbReference type="PANTHER" id="PTHR24422">
    <property type="entry name" value="CHEMOTAXIS PROTEIN METHYLTRANSFERASE"/>
    <property type="match status" value="1"/>
</dbReference>
<accession>A0A212JM02</accession>
<reference evidence="2" key="1">
    <citation type="submission" date="2016-04" db="EMBL/GenBank/DDBJ databases">
        <authorList>
            <person name="Evans L.H."/>
            <person name="Alamgir A."/>
            <person name="Owens N."/>
            <person name="Weber N.D."/>
            <person name="Virtaneva K."/>
            <person name="Barbian K."/>
            <person name="Babar A."/>
            <person name="Rosenke K."/>
        </authorList>
    </citation>
    <scope>NUCLEOTIDE SEQUENCE</scope>
    <source>
        <strain evidence="2">86</strain>
    </source>
</reference>
<dbReference type="GO" id="GO:0008757">
    <property type="term" value="F:S-adenosylmethionine-dependent methyltransferase activity"/>
    <property type="evidence" value="ECO:0007669"/>
    <property type="project" value="InterPro"/>
</dbReference>
<dbReference type="Pfam" id="PF03705">
    <property type="entry name" value="CheR_N"/>
    <property type="match status" value="1"/>
</dbReference>
<organism evidence="2">
    <name type="scientific">uncultured Alphaproteobacteria bacterium</name>
    <dbReference type="NCBI Taxonomy" id="91750"/>
    <lineage>
        <taxon>Bacteria</taxon>
        <taxon>Pseudomonadati</taxon>
        <taxon>Pseudomonadota</taxon>
        <taxon>Alphaproteobacteria</taxon>
        <taxon>environmental samples</taxon>
    </lineage>
</organism>
<feature type="domain" description="CheR-type methyltransferase" evidence="1">
    <location>
        <begin position="14"/>
        <end position="277"/>
    </location>
</feature>
<evidence type="ECO:0000313" key="2">
    <source>
        <dbReference type="EMBL" id="SBW00469.1"/>
    </source>
</evidence>
<proteinExistence type="predicted"/>